<evidence type="ECO:0000313" key="1">
    <source>
        <dbReference type="EMBL" id="EGQ14389.1"/>
    </source>
</evidence>
<sequence length="40" mass="4706">MRLPVCIRTGTAEKKSTKNRLQSFVHRAIYTIFVEKLRRG</sequence>
<name>F9D3V4_PREDD</name>
<gene>
    <name evidence="1" type="ORF">HMPREF9136_1532</name>
</gene>
<protein>
    <submittedName>
        <fullName evidence="1">Uncharacterized protein</fullName>
    </submittedName>
</protein>
<reference evidence="1 2" key="1">
    <citation type="submission" date="2011-04" db="EMBL/GenBank/DDBJ databases">
        <authorList>
            <person name="Muzny D."/>
            <person name="Qin X."/>
            <person name="Deng J."/>
            <person name="Jiang H."/>
            <person name="Liu Y."/>
            <person name="Qu J."/>
            <person name="Song X.-Z."/>
            <person name="Zhang L."/>
            <person name="Thornton R."/>
            <person name="Coyle M."/>
            <person name="Francisco L."/>
            <person name="Jackson L."/>
            <person name="Javaid M."/>
            <person name="Korchina V."/>
            <person name="Kovar C."/>
            <person name="Mata R."/>
            <person name="Mathew T."/>
            <person name="Ngo R."/>
            <person name="Nguyen L."/>
            <person name="Nguyen N."/>
            <person name="Okwuonu G."/>
            <person name="Ongeri F."/>
            <person name="Pham C."/>
            <person name="Simmons D."/>
            <person name="Wilczek-Boney K."/>
            <person name="Hale W."/>
            <person name="Jakkamsetti A."/>
            <person name="Pham P."/>
            <person name="Ruth R."/>
            <person name="San Lucas F."/>
            <person name="Warren J."/>
            <person name="Zhang J."/>
            <person name="Zhao Z."/>
            <person name="Zhou C."/>
            <person name="Zhu D."/>
            <person name="Lee S."/>
            <person name="Bess C."/>
            <person name="Blankenburg K."/>
            <person name="Forbes L."/>
            <person name="Fu Q."/>
            <person name="Gubbala S."/>
            <person name="Hirani K."/>
            <person name="Jayaseelan J.C."/>
            <person name="Lara F."/>
            <person name="Munidasa M."/>
            <person name="Palculict T."/>
            <person name="Patil S."/>
            <person name="Pu L.-L."/>
            <person name="Saada N."/>
            <person name="Tang L."/>
            <person name="Weissenberger G."/>
            <person name="Zhu Y."/>
            <person name="Hemphill L."/>
            <person name="Shang Y."/>
            <person name="Youmans B."/>
            <person name="Ayvaz T."/>
            <person name="Ross M."/>
            <person name="Santibanez J."/>
            <person name="Aqrawi P."/>
            <person name="Gross S."/>
            <person name="Joshi V."/>
            <person name="Fowler G."/>
            <person name="Nazareth L."/>
            <person name="Reid J."/>
            <person name="Worley K."/>
            <person name="Petrosino J."/>
            <person name="Highlander S."/>
            <person name="Gibbs R."/>
        </authorList>
    </citation>
    <scope>NUCLEOTIDE SEQUENCE [LARGE SCALE GENOMIC DNA]</scope>
    <source>
        <strain evidence="1 2">DSM 3688</strain>
    </source>
</reference>
<organism evidence="1 2">
    <name type="scientific">Prevotella dentalis (strain ATCC 49559 / DSM 3688 / JCM 13448 / NCTC 12043 / ES 2772)</name>
    <name type="common">Mitsuokella dentalis</name>
    <dbReference type="NCBI Taxonomy" id="908937"/>
    <lineage>
        <taxon>Bacteria</taxon>
        <taxon>Pseudomonadati</taxon>
        <taxon>Bacteroidota</taxon>
        <taxon>Bacteroidia</taxon>
        <taxon>Bacteroidales</taxon>
        <taxon>Prevotellaceae</taxon>
        <taxon>Prevotella</taxon>
    </lineage>
</organism>
<evidence type="ECO:0000313" key="2">
    <source>
        <dbReference type="Proteomes" id="UP000007820"/>
    </source>
</evidence>
<dbReference type="EMBL" id="AFPW01000022">
    <property type="protein sequence ID" value="EGQ14389.1"/>
    <property type="molecule type" value="Genomic_DNA"/>
</dbReference>
<dbReference type="Proteomes" id="UP000007820">
    <property type="component" value="Unassembled WGS sequence"/>
</dbReference>
<dbReference type="AlphaFoldDB" id="F9D3V4"/>
<proteinExistence type="predicted"/>
<accession>F9D3V4</accession>
<comment type="caution">
    <text evidence="1">The sequence shown here is derived from an EMBL/GenBank/DDBJ whole genome shotgun (WGS) entry which is preliminary data.</text>
</comment>